<dbReference type="AlphaFoldDB" id="A0A1P9WSE3"/>
<evidence type="ECO:0000313" key="7">
    <source>
        <dbReference type="Proteomes" id="UP000187941"/>
    </source>
</evidence>
<evidence type="ECO:0000256" key="4">
    <source>
        <dbReference type="ARBA" id="ARBA00023136"/>
    </source>
</evidence>
<dbReference type="STRING" id="1178516.AWR27_02460"/>
<evidence type="ECO:0000256" key="5">
    <source>
        <dbReference type="SAM" id="Phobius"/>
    </source>
</evidence>
<accession>A0A1P9WSE3</accession>
<keyword evidence="2 5" id="KW-0812">Transmembrane</keyword>
<organism evidence="6 7">
    <name type="scientific">Spirosoma montaniterrae</name>
    <dbReference type="NCBI Taxonomy" id="1178516"/>
    <lineage>
        <taxon>Bacteria</taxon>
        <taxon>Pseudomonadati</taxon>
        <taxon>Bacteroidota</taxon>
        <taxon>Cytophagia</taxon>
        <taxon>Cytophagales</taxon>
        <taxon>Cytophagaceae</taxon>
        <taxon>Spirosoma</taxon>
    </lineage>
</organism>
<keyword evidence="7" id="KW-1185">Reference proteome</keyword>
<evidence type="ECO:0000256" key="2">
    <source>
        <dbReference type="ARBA" id="ARBA00022692"/>
    </source>
</evidence>
<feature type="transmembrane region" description="Helical" evidence="5">
    <location>
        <begin position="105"/>
        <end position="124"/>
    </location>
</feature>
<comment type="subcellular location">
    <subcellularLocation>
        <location evidence="1">Membrane</location>
        <topology evidence="1">Multi-pass membrane protein</topology>
    </subcellularLocation>
</comment>
<keyword evidence="4 5" id="KW-0472">Membrane</keyword>
<dbReference type="RefSeq" id="WP_077129729.1">
    <property type="nucleotide sequence ID" value="NZ_CP014263.1"/>
</dbReference>
<dbReference type="InterPro" id="IPR032808">
    <property type="entry name" value="DoxX"/>
</dbReference>
<dbReference type="KEGG" id="smon:AWR27_02460"/>
<dbReference type="GO" id="GO:0016020">
    <property type="term" value="C:membrane"/>
    <property type="evidence" value="ECO:0007669"/>
    <property type="project" value="UniProtKB-SubCell"/>
</dbReference>
<evidence type="ECO:0000256" key="3">
    <source>
        <dbReference type="ARBA" id="ARBA00022989"/>
    </source>
</evidence>
<proteinExistence type="predicted"/>
<feature type="transmembrane region" description="Helical" evidence="5">
    <location>
        <begin position="7"/>
        <end position="25"/>
    </location>
</feature>
<keyword evidence="3 5" id="KW-1133">Transmembrane helix</keyword>
<reference evidence="6 7" key="1">
    <citation type="submission" date="2016-01" db="EMBL/GenBank/DDBJ databases">
        <authorList>
            <person name="Oliw E.H."/>
        </authorList>
    </citation>
    <scope>NUCLEOTIDE SEQUENCE [LARGE SCALE GENOMIC DNA]</scope>
    <source>
        <strain evidence="6 7">DY10</strain>
    </source>
</reference>
<dbReference type="Proteomes" id="UP000187941">
    <property type="component" value="Chromosome"/>
</dbReference>
<gene>
    <name evidence="6" type="ORF">AWR27_02460</name>
</gene>
<evidence type="ECO:0000313" key="6">
    <source>
        <dbReference type="EMBL" id="AQG78301.1"/>
    </source>
</evidence>
<sequence length="138" mass="14868">MKVNQIISWICRLVAAVIMAQTLFFKFTAAPESVHIFSTLGVEPWGRLATGTFELIASLLLLWPGRYQSVTTVLGAGLSLGLMVGAIGAHLTVLGIESQGDGGQLFVYAVTVAVAAIVLLIIHWRQVMLLVPIKPNRL</sequence>
<feature type="transmembrane region" description="Helical" evidence="5">
    <location>
        <begin position="70"/>
        <end position="93"/>
    </location>
</feature>
<name>A0A1P9WSE3_9BACT</name>
<dbReference type="OrthoDB" id="8161897at2"/>
<protein>
    <submittedName>
        <fullName evidence="6">DoxX family protein</fullName>
    </submittedName>
</protein>
<dbReference type="Pfam" id="PF13564">
    <property type="entry name" value="DoxX_2"/>
    <property type="match status" value="1"/>
</dbReference>
<evidence type="ECO:0000256" key="1">
    <source>
        <dbReference type="ARBA" id="ARBA00004141"/>
    </source>
</evidence>
<dbReference type="EMBL" id="CP014263">
    <property type="protein sequence ID" value="AQG78301.1"/>
    <property type="molecule type" value="Genomic_DNA"/>
</dbReference>
<feature type="transmembrane region" description="Helical" evidence="5">
    <location>
        <begin position="45"/>
        <end position="63"/>
    </location>
</feature>